<keyword evidence="9" id="KW-0165">Cleavage on pair of basic residues</keyword>
<evidence type="ECO:0000256" key="14">
    <source>
        <dbReference type="ARBA" id="ARBA00022879"/>
    </source>
</evidence>
<feature type="transmembrane region" description="Helical" evidence="25">
    <location>
        <begin position="452"/>
        <end position="478"/>
    </location>
</feature>
<evidence type="ECO:0000256" key="13">
    <source>
        <dbReference type="ARBA" id="ARBA00022870"/>
    </source>
</evidence>
<evidence type="ECO:0000313" key="27">
    <source>
        <dbReference type="EMBL" id="QHD59426.1"/>
    </source>
</evidence>
<dbReference type="InterPro" id="IPR001361">
    <property type="entry name" value="Gp90_EIAV"/>
</dbReference>
<evidence type="ECO:0000256" key="6">
    <source>
        <dbReference type="ARBA" id="ARBA00014571"/>
    </source>
</evidence>
<keyword evidence="15 25" id="KW-1133">Transmembrane helix</keyword>
<evidence type="ECO:0000256" key="3">
    <source>
        <dbReference type="ARBA" id="ARBA00004563"/>
    </source>
</evidence>
<keyword evidence="14 27" id="KW-0261">Viral envelope protein</keyword>
<keyword evidence="8" id="KW-0945">Host-virus interaction</keyword>
<dbReference type="GO" id="GO:0046718">
    <property type="term" value="P:symbiont entry into host cell"/>
    <property type="evidence" value="ECO:0007669"/>
    <property type="project" value="UniProtKB-KW"/>
</dbReference>
<comment type="subcellular location">
    <subcellularLocation>
        <location evidence="2">Host cell membrane</location>
        <topology evidence="2">Peripheral membrane protein</topology>
    </subcellularLocation>
    <subcellularLocation>
        <location evidence="1">Host cell membrane</location>
        <topology evidence="1">Single-pass type I membrane protein</topology>
    </subcellularLocation>
    <subcellularLocation>
        <location evidence="4">Virion membrane</location>
        <topology evidence="4">Peripheral membrane protein</topology>
    </subcellularLocation>
    <subcellularLocation>
        <location evidence="3">Virion membrane</location>
        <topology evidence="3">Single-pass type I membrane protein</topology>
    </subcellularLocation>
</comment>
<comment type="function">
    <text evidence="21">The transmembrane protein (TM) acts as a class I viral fusion protein. Under the current model, the protein has at least 3 conformational states: pre-fusion native state, pre-hairpin intermediate state, and post-fusion hairpin state. During viral and target cell membrane fusion, the coiled coil regions (heptad repeats) assume a trimer-of-hairpins structure, positioning the fusion peptide in close proximity to the C-terminal region of the ectodomain. The formation of this structure appears to drive apposition and subsequent fusion of viral and target cell membranes. Membranes fusion leads to delivery of the nucleocapsid into the cytoplasm.</text>
</comment>
<dbReference type="Pfam" id="PF00971">
    <property type="entry name" value="EIAV_GP90"/>
    <property type="match status" value="1"/>
</dbReference>
<keyword evidence="7" id="KW-1032">Host cell membrane</keyword>
<dbReference type="CDD" id="cd09909">
    <property type="entry name" value="HIV-1-like_HR1-HR2"/>
    <property type="match status" value="1"/>
</dbReference>
<evidence type="ECO:0000256" key="18">
    <source>
        <dbReference type="ARBA" id="ARBA00023157"/>
    </source>
</evidence>
<keyword evidence="13" id="KW-1043">Host membrane</keyword>
<feature type="transmembrane region" description="Helical" evidence="25">
    <location>
        <begin position="648"/>
        <end position="667"/>
    </location>
</feature>
<dbReference type="InterPro" id="IPR000328">
    <property type="entry name" value="GP41-like"/>
</dbReference>
<dbReference type="GO" id="GO:0019031">
    <property type="term" value="C:viral envelope"/>
    <property type="evidence" value="ECO:0007669"/>
    <property type="project" value="UniProtKB-KW"/>
</dbReference>
<keyword evidence="12" id="KW-0946">Virion</keyword>
<evidence type="ECO:0000256" key="4">
    <source>
        <dbReference type="ARBA" id="ARBA00004650"/>
    </source>
</evidence>
<gene>
    <name evidence="27" type="primary">env</name>
</gene>
<protein>
    <recommendedName>
        <fullName evidence="6">Envelope glycoprotein</fullName>
    </recommendedName>
    <alternativeName>
        <fullName evidence="23">Env polyprotein</fullName>
    </alternativeName>
</protein>
<reference evidence="27" key="1">
    <citation type="journal article" date="2020" name="J. Equine Vet. Sci.">
        <title>Molecular characterization of the major open reading frames (ORFs) and enhancer elements from four geographically distinct North American equine infectious anemia virus (EIAV) isolates.</title>
        <authorList>
            <person name="Cook S.J."/>
            <person name="Li G."/>
            <person name="Zheng Y."/>
            <person name="Willand Z.A."/>
            <person name="Issel C.J."/>
            <person name="Cook R.F."/>
        </authorList>
    </citation>
    <scope>NUCLEOTIDE SEQUENCE</scope>
    <source>
        <strain evidence="27">TN_0109</strain>
    </source>
</reference>
<keyword evidence="11" id="KW-1161">Viral attachment to host cell</keyword>
<accession>A0A6B9PWT4</accession>
<evidence type="ECO:0000256" key="19">
    <source>
        <dbReference type="ARBA" id="ARBA00023180"/>
    </source>
</evidence>
<name>A0A6B9PWT4_9RETR</name>
<feature type="transmembrane region" description="Helical" evidence="25">
    <location>
        <begin position="620"/>
        <end position="642"/>
    </location>
</feature>
<sequence length="864" mass="97621">MVSIAFYGGIPGGISTPITQQPKEVNTPDEDNKVFQPYCYIDNSKGKMAEGRNPRDQEEKNLKEEPKEEYKEEKGRNDWWKIGMFLLCLMGTTGGILWWYEGVAHPWYIGLVAVGGRLNGSSLSNVIECWGSFPGCRPFTNYFSYETNRTIYVGNDTATLLHAYQREITYIYKTSCVDSDHCQEYKCKNITITDITFNTTGKIHNFQKFPWLECNQTENAKTIVVLAEEMVSTGNNTWIPKGCDDTWVQVKHCPVDLLYGIHPIRLCVQPPFFLTNYSNNNTGPNSNNNTVISNCGPIIRLGILEDNKGVINKNGSCGVIRETFNKSDYSGIYQVPILYECKFNISTCNSEFVSVIMHETNNVQYLLCKNSTSGNDETHYCVGQTFGVIGQAHLELPRKNKRIRAPKFTHYNCSINNKTELNNWKLVKTSGITPIPISSEANTGLIRHKRDFGLTAIVAAIVAATAIAASGTMSYIALTEANKLREVQNHTFEVENNTIASTELIEKQIHILYAMILQIHADVQILKEKQHIEETFNLVGCIEQTHTFCHTGHPWNSTWGHLNDTVQWDDWVSQMERYNQDILVTLHAARNNLAQAMITFNTPDTIAQFGRNIWDHVANWIPGLGASIIKYIVMFLLIYLLLTSTPKIFRALWTVISGAGSSANLYLKRRYHHKRVWQEEHLDQGQYKVHLAGVSDGLEDKYKLQKRSRNNWNGESKAFNRQLMSYEEEIEASGQNYSGLKVRGAITHPGTITNAKKKIAGENPHQGSLNLEIQSDGGNIYDCCIKAQEGTLAIPCCGFPLWLFWGLLIVLGRIIGYALRGLATILTICAKGFMILFESVRKIFDYVGKALNPARQRVSMPQYI</sequence>
<evidence type="ECO:0000256" key="20">
    <source>
        <dbReference type="ARBA" id="ARBA00023296"/>
    </source>
</evidence>
<evidence type="ECO:0000256" key="1">
    <source>
        <dbReference type="ARBA" id="ARBA00004402"/>
    </source>
</evidence>
<evidence type="ECO:0000256" key="2">
    <source>
        <dbReference type="ARBA" id="ARBA00004505"/>
    </source>
</evidence>
<evidence type="ECO:0000256" key="9">
    <source>
        <dbReference type="ARBA" id="ARBA00022685"/>
    </source>
</evidence>
<dbReference type="EMBL" id="MH820166">
    <property type="protein sequence ID" value="QHD59426.1"/>
    <property type="molecule type" value="Genomic_DNA"/>
</dbReference>
<evidence type="ECO:0000259" key="26">
    <source>
        <dbReference type="Pfam" id="PF00517"/>
    </source>
</evidence>
<evidence type="ECO:0000256" key="25">
    <source>
        <dbReference type="SAM" id="Phobius"/>
    </source>
</evidence>
<dbReference type="GO" id="GO:0005198">
    <property type="term" value="F:structural molecule activity"/>
    <property type="evidence" value="ECO:0007669"/>
    <property type="project" value="InterPro"/>
</dbReference>
<evidence type="ECO:0000256" key="5">
    <source>
        <dbReference type="ARBA" id="ARBA00011327"/>
    </source>
</evidence>
<keyword evidence="20" id="KW-1160">Virus entry into host cell</keyword>
<keyword evidence="16" id="KW-0175">Coiled coil</keyword>
<evidence type="ECO:0000256" key="11">
    <source>
        <dbReference type="ARBA" id="ARBA00022804"/>
    </source>
</evidence>
<evidence type="ECO:0000256" key="16">
    <source>
        <dbReference type="ARBA" id="ARBA00023054"/>
    </source>
</evidence>
<keyword evidence="19" id="KW-0325">Glycoprotein</keyword>
<feature type="domain" description="Retroviral envelope protein GP41-like" evidence="26">
    <location>
        <begin position="499"/>
        <end position="652"/>
    </location>
</feature>
<evidence type="ECO:0000256" key="12">
    <source>
        <dbReference type="ARBA" id="ARBA00022844"/>
    </source>
</evidence>
<dbReference type="GO" id="GO:0020002">
    <property type="term" value="C:host cell plasma membrane"/>
    <property type="evidence" value="ECO:0007669"/>
    <property type="project" value="UniProtKB-SubCell"/>
</dbReference>
<evidence type="ECO:0000256" key="10">
    <source>
        <dbReference type="ARBA" id="ARBA00022692"/>
    </source>
</evidence>
<comment type="subunit">
    <text evidence="5">The mature envelope protein (Env) consists of a trimer of SU-TM heterodimers attached by noncovalent interactions or by a labile interchain disulfide bond.</text>
</comment>
<dbReference type="GO" id="GO:0055036">
    <property type="term" value="C:virion membrane"/>
    <property type="evidence" value="ECO:0007669"/>
    <property type="project" value="UniProtKB-SubCell"/>
</dbReference>
<keyword evidence="18" id="KW-1015">Disulfide bond</keyword>
<keyword evidence="10 25" id="KW-0812">Transmembrane</keyword>
<evidence type="ECO:0000256" key="21">
    <source>
        <dbReference type="ARBA" id="ARBA00024648"/>
    </source>
</evidence>
<keyword evidence="17 25" id="KW-0472">Membrane</keyword>
<dbReference type="Pfam" id="PF00517">
    <property type="entry name" value="GP41"/>
    <property type="match status" value="1"/>
</dbReference>
<evidence type="ECO:0000256" key="22">
    <source>
        <dbReference type="ARBA" id="ARBA00025621"/>
    </source>
</evidence>
<evidence type="ECO:0000256" key="15">
    <source>
        <dbReference type="ARBA" id="ARBA00022989"/>
    </source>
</evidence>
<evidence type="ECO:0000256" key="24">
    <source>
        <dbReference type="SAM" id="MobiDB-lite"/>
    </source>
</evidence>
<feature type="region of interest" description="Disordered" evidence="24">
    <location>
        <begin position="45"/>
        <end position="70"/>
    </location>
</feature>
<dbReference type="GO" id="GO:0019062">
    <property type="term" value="P:virion attachment to host cell"/>
    <property type="evidence" value="ECO:0007669"/>
    <property type="project" value="UniProtKB-KW"/>
</dbReference>
<evidence type="ECO:0000256" key="8">
    <source>
        <dbReference type="ARBA" id="ARBA00022581"/>
    </source>
</evidence>
<feature type="transmembrane region" description="Helical" evidence="25">
    <location>
        <begin position="817"/>
        <end position="837"/>
    </location>
</feature>
<organism evidence="27">
    <name type="scientific">Equine infectious anemia virus</name>
    <dbReference type="NCBI Taxonomy" id="11665"/>
    <lineage>
        <taxon>Viruses</taxon>
        <taxon>Riboviria</taxon>
        <taxon>Pararnavirae</taxon>
        <taxon>Artverviricota</taxon>
        <taxon>Revtraviricetes</taxon>
        <taxon>Ortervirales</taxon>
        <taxon>Retroviridae</taxon>
        <taxon>Orthoretrovirinae</taxon>
        <taxon>Lentivirus</taxon>
        <taxon>Lentivirus equinfane</taxon>
    </lineage>
</organism>
<comment type="function">
    <text evidence="22">The surface protein (SU) attaches the virus to the host cell by binding to its receptor. This interaction triggers the refolding of the transmembrane protein (TM) and is thought to activate its fusogenic potential by unmasking its fusion peptide. Fusion occurs at the host cell plasma membrane.</text>
</comment>
<evidence type="ECO:0000256" key="17">
    <source>
        <dbReference type="ARBA" id="ARBA00023136"/>
    </source>
</evidence>
<evidence type="ECO:0000256" key="23">
    <source>
        <dbReference type="ARBA" id="ARBA00029888"/>
    </source>
</evidence>
<feature type="transmembrane region" description="Helical" evidence="25">
    <location>
        <begin position="792"/>
        <end position="811"/>
    </location>
</feature>
<proteinExistence type="predicted"/>
<evidence type="ECO:0000256" key="7">
    <source>
        <dbReference type="ARBA" id="ARBA00022511"/>
    </source>
</evidence>